<evidence type="ECO:0000313" key="2">
    <source>
        <dbReference type="EMBL" id="CAL4774888.1"/>
    </source>
</evidence>
<dbReference type="EMBL" id="CAMXCT010001180">
    <property type="protein sequence ID" value="CAI3987576.1"/>
    <property type="molecule type" value="Genomic_DNA"/>
</dbReference>
<reference evidence="1" key="1">
    <citation type="submission" date="2022-10" db="EMBL/GenBank/DDBJ databases">
        <authorList>
            <person name="Chen Y."/>
            <person name="Dougan E. K."/>
            <person name="Chan C."/>
            <person name="Rhodes N."/>
            <person name="Thang M."/>
        </authorList>
    </citation>
    <scope>NUCLEOTIDE SEQUENCE</scope>
</reference>
<evidence type="ECO:0000313" key="3">
    <source>
        <dbReference type="Proteomes" id="UP001152797"/>
    </source>
</evidence>
<dbReference type="EMBL" id="CAMXCT020001180">
    <property type="protein sequence ID" value="CAL1140951.1"/>
    <property type="molecule type" value="Genomic_DNA"/>
</dbReference>
<dbReference type="EMBL" id="CAMXCT030001180">
    <property type="protein sequence ID" value="CAL4774888.1"/>
    <property type="molecule type" value="Genomic_DNA"/>
</dbReference>
<gene>
    <name evidence="1" type="ORF">C1SCF055_LOCUS14835</name>
</gene>
<dbReference type="Proteomes" id="UP001152797">
    <property type="component" value="Unassembled WGS sequence"/>
</dbReference>
<dbReference type="AlphaFoldDB" id="A0A9P1FTH7"/>
<sequence>MIFPLNLHLQMIFLLKPHLQTIFPLKPPFADDFPCIFRGLAMKKHVNDPGVTPRRSKLEGSIRCFGNLEPSFSRLNPAASRSRLVDVAVRPKHPMASNGYPRKGPNPE</sequence>
<protein>
    <submittedName>
        <fullName evidence="1">Uncharacterized protein</fullName>
    </submittedName>
</protein>
<keyword evidence="3" id="KW-1185">Reference proteome</keyword>
<comment type="caution">
    <text evidence="1">The sequence shown here is derived from an EMBL/GenBank/DDBJ whole genome shotgun (WGS) entry which is preliminary data.</text>
</comment>
<reference evidence="2 3" key="2">
    <citation type="submission" date="2024-05" db="EMBL/GenBank/DDBJ databases">
        <authorList>
            <person name="Chen Y."/>
            <person name="Shah S."/>
            <person name="Dougan E. K."/>
            <person name="Thang M."/>
            <person name="Chan C."/>
        </authorList>
    </citation>
    <scope>NUCLEOTIDE SEQUENCE [LARGE SCALE GENOMIC DNA]</scope>
</reference>
<proteinExistence type="predicted"/>
<evidence type="ECO:0000313" key="1">
    <source>
        <dbReference type="EMBL" id="CAI3987576.1"/>
    </source>
</evidence>
<accession>A0A9P1FTH7</accession>
<organism evidence="1">
    <name type="scientific">Cladocopium goreaui</name>
    <dbReference type="NCBI Taxonomy" id="2562237"/>
    <lineage>
        <taxon>Eukaryota</taxon>
        <taxon>Sar</taxon>
        <taxon>Alveolata</taxon>
        <taxon>Dinophyceae</taxon>
        <taxon>Suessiales</taxon>
        <taxon>Symbiodiniaceae</taxon>
        <taxon>Cladocopium</taxon>
    </lineage>
</organism>
<name>A0A9P1FTH7_9DINO</name>